<organism evidence="1 2">
    <name type="scientific">Desulfosudis oleivorans (strain DSM 6200 / JCM 39069 / Hxd3)</name>
    <name type="common">Desulfococcus oleovorans</name>
    <dbReference type="NCBI Taxonomy" id="96561"/>
    <lineage>
        <taxon>Bacteria</taxon>
        <taxon>Pseudomonadati</taxon>
        <taxon>Thermodesulfobacteriota</taxon>
        <taxon>Desulfobacteria</taxon>
        <taxon>Desulfobacterales</taxon>
        <taxon>Desulfosudaceae</taxon>
        <taxon>Desulfosudis</taxon>
    </lineage>
</organism>
<dbReference type="Proteomes" id="UP000008561">
    <property type="component" value="Chromosome"/>
</dbReference>
<keyword evidence="2" id="KW-1185">Reference proteome</keyword>
<dbReference type="RefSeq" id="WP_012176557.1">
    <property type="nucleotide sequence ID" value="NC_009943.1"/>
</dbReference>
<evidence type="ECO:0000313" key="2">
    <source>
        <dbReference type="Proteomes" id="UP000008561"/>
    </source>
</evidence>
<name>A8ZZS5_DESOH</name>
<sequence>MYDLTQKGRLVLRDLGYDAENKSEGIVHKFWKNKVAEDYRAKGYDVEVEAYINGRPDIIARKDGKSIAVEIETGKSDFMHNIQRAIDAGFDEVVCVATNERVERKMRKEV</sequence>
<accession>A8ZZS5</accession>
<dbReference type="HOGENOM" id="CLU_2166904_0_0_7"/>
<protein>
    <submittedName>
        <fullName evidence="1">Uncharacterized protein</fullName>
    </submittedName>
</protein>
<reference evidence="1 2" key="1">
    <citation type="submission" date="2007-10" db="EMBL/GenBank/DDBJ databases">
        <title>Complete sequence of Desulfococcus oleovorans Hxd3.</title>
        <authorList>
            <consortium name="US DOE Joint Genome Institute"/>
            <person name="Copeland A."/>
            <person name="Lucas S."/>
            <person name="Lapidus A."/>
            <person name="Barry K."/>
            <person name="Glavina del Rio T."/>
            <person name="Dalin E."/>
            <person name="Tice H."/>
            <person name="Pitluck S."/>
            <person name="Kiss H."/>
            <person name="Brettin T."/>
            <person name="Bruce D."/>
            <person name="Detter J.C."/>
            <person name="Han C."/>
            <person name="Schmutz J."/>
            <person name="Larimer F."/>
            <person name="Land M."/>
            <person name="Hauser L."/>
            <person name="Kyrpides N."/>
            <person name="Kim E."/>
            <person name="Wawrik B."/>
            <person name="Richardson P."/>
        </authorList>
    </citation>
    <scope>NUCLEOTIDE SEQUENCE [LARGE SCALE GENOMIC DNA]</scope>
    <source>
        <strain evidence="2">DSM 6200 / JCM 39069 / Hxd3</strain>
    </source>
</reference>
<evidence type="ECO:0000313" key="1">
    <source>
        <dbReference type="EMBL" id="ABW68947.1"/>
    </source>
</evidence>
<proteinExistence type="predicted"/>
<dbReference type="KEGG" id="dol:Dole_3144"/>
<dbReference type="OrthoDB" id="9758751at2"/>
<dbReference type="AlphaFoldDB" id="A8ZZS5"/>
<gene>
    <name evidence="1" type="ordered locus">Dole_3144</name>
</gene>
<dbReference type="EMBL" id="CP000859">
    <property type="protein sequence ID" value="ABW68947.1"/>
    <property type="molecule type" value="Genomic_DNA"/>
</dbReference>